<dbReference type="PANTHER" id="PTHR45947:SF3">
    <property type="entry name" value="SULFOQUINOVOSYL TRANSFERASE SQD2"/>
    <property type="match status" value="1"/>
</dbReference>
<evidence type="ECO:0000313" key="3">
    <source>
        <dbReference type="EMBL" id="KER06996.1"/>
    </source>
</evidence>
<feature type="domain" description="Glycosyltransferase subfamily 4-like N-terminal" evidence="2">
    <location>
        <begin position="24"/>
        <end position="156"/>
    </location>
</feature>
<dbReference type="SUPFAM" id="SSF53756">
    <property type="entry name" value="UDP-Glycosyltransferase/glycogen phosphorylase"/>
    <property type="match status" value="1"/>
</dbReference>
<keyword evidence="3" id="KW-0808">Transferase</keyword>
<dbReference type="InterPro" id="IPR001296">
    <property type="entry name" value="Glyco_trans_1"/>
</dbReference>
<dbReference type="GO" id="GO:0004373">
    <property type="term" value="F:alpha-1,4-glucan glucosyltransferase (UDP-glucose donor) activity"/>
    <property type="evidence" value="ECO:0007669"/>
    <property type="project" value="UniProtKB-EC"/>
</dbReference>
<dbReference type="Proteomes" id="UP000028027">
    <property type="component" value="Unassembled WGS sequence"/>
</dbReference>
<dbReference type="EMBL" id="JNVL01000002">
    <property type="protein sequence ID" value="KER06996.1"/>
    <property type="molecule type" value="Genomic_DNA"/>
</dbReference>
<reference evidence="3 4" key="1">
    <citation type="submission" date="2014-06" db="EMBL/GenBank/DDBJ databases">
        <authorList>
            <person name="Ngugi D.K."/>
            <person name="Blom J."/>
            <person name="Alam I."/>
            <person name="Rashid M."/>
            <person name="Ba Alawi W."/>
            <person name="Zhang G."/>
            <person name="Hikmawan T."/>
            <person name="Guan Y."/>
            <person name="Antunes A."/>
            <person name="Siam R."/>
            <person name="Eldorry H."/>
            <person name="Bajic V."/>
            <person name="Stingl U."/>
        </authorList>
    </citation>
    <scope>NUCLEOTIDE SEQUENCE [LARGE SCALE GENOMIC DNA]</scope>
    <source>
        <strain evidence="3">SCGC AAA799-E16</strain>
    </source>
</reference>
<evidence type="ECO:0000313" key="4">
    <source>
        <dbReference type="Proteomes" id="UP000028027"/>
    </source>
</evidence>
<protein>
    <submittedName>
        <fullName evidence="3">Glycogen synthase protein</fullName>
        <ecNumber evidence="3">2.4.1.11</ecNumber>
    </submittedName>
</protein>
<dbReference type="Gene3D" id="3.40.50.2000">
    <property type="entry name" value="Glycogen Phosphorylase B"/>
    <property type="match status" value="2"/>
</dbReference>
<dbReference type="InterPro" id="IPR050194">
    <property type="entry name" value="Glycosyltransferase_grp1"/>
</dbReference>
<dbReference type="AlphaFoldDB" id="A0A081S7U3"/>
<dbReference type="EC" id="2.4.1.11" evidence="3"/>
<organism evidence="3 4">
    <name type="scientific">Marine Group I thaumarchaeote SCGC AAA799-E16</name>
    <dbReference type="NCBI Taxonomy" id="1502292"/>
    <lineage>
        <taxon>Archaea</taxon>
        <taxon>Nitrososphaerota</taxon>
        <taxon>Marine Group I</taxon>
    </lineage>
</organism>
<proteinExistence type="predicted"/>
<comment type="caution">
    <text evidence="3">The sequence shown here is derived from an EMBL/GenBank/DDBJ whole genome shotgun (WGS) entry which is preliminary data.</text>
</comment>
<feature type="domain" description="Glycosyl transferase family 1" evidence="1">
    <location>
        <begin position="167"/>
        <end position="323"/>
    </location>
</feature>
<dbReference type="CDD" id="cd03801">
    <property type="entry name" value="GT4_PimA-like"/>
    <property type="match status" value="1"/>
</dbReference>
<keyword evidence="4" id="KW-1185">Reference proteome</keyword>
<dbReference type="Pfam" id="PF00534">
    <property type="entry name" value="Glycos_transf_1"/>
    <property type="match status" value="1"/>
</dbReference>
<keyword evidence="3" id="KW-0328">Glycosyltransferase</keyword>
<sequence length="345" mass="40087">MLLNNQKSMKKRVIMTLYEYNQFGGHGSTVTNLCKSLTNEGYECSIGAFKFKQDPPPPIKKITLNYKNFIFKANEFDIVHNHQPKFNYFALFIKKPFIFHLHGASNRIQEINLKLSLAVSQRKIDHIISISKSVLYQMNIIKNKIPFTVIHCGVDSKYFKPQSEKQFVRGNPQLLFVGVLYTHKNVNKLIEFIKNMTTNYQNIHLQIVGDGIEFNRLKKQIEDGKMQKHVELTGNISNEELKNRFSSCDMYVTASNHEMLDMPAIEAMSTNKPVLLSNLPAHNELIEKSKGGLLFDPEDFEDFYKKFQRILEEKQQFTENGRKFAEENDWTNISKKVVTIYNELS</sequence>
<gene>
    <name evidence="3" type="ORF">AAA799E16_00146</name>
</gene>
<accession>A0A081S7U3</accession>
<name>A0A081S7U3_9ARCH</name>
<dbReference type="PANTHER" id="PTHR45947">
    <property type="entry name" value="SULFOQUINOVOSYL TRANSFERASE SQD2"/>
    <property type="match status" value="1"/>
</dbReference>
<evidence type="ECO:0000259" key="1">
    <source>
        <dbReference type="Pfam" id="PF00534"/>
    </source>
</evidence>
<evidence type="ECO:0000259" key="2">
    <source>
        <dbReference type="Pfam" id="PF13439"/>
    </source>
</evidence>
<dbReference type="InterPro" id="IPR028098">
    <property type="entry name" value="Glyco_trans_4-like_N"/>
</dbReference>
<dbReference type="Pfam" id="PF13439">
    <property type="entry name" value="Glyco_transf_4"/>
    <property type="match status" value="1"/>
</dbReference>